<keyword evidence="2" id="KW-1185">Reference proteome</keyword>
<organism evidence="1 2">
    <name type="scientific">Funneliformis geosporum</name>
    <dbReference type="NCBI Taxonomy" id="1117311"/>
    <lineage>
        <taxon>Eukaryota</taxon>
        <taxon>Fungi</taxon>
        <taxon>Fungi incertae sedis</taxon>
        <taxon>Mucoromycota</taxon>
        <taxon>Glomeromycotina</taxon>
        <taxon>Glomeromycetes</taxon>
        <taxon>Glomerales</taxon>
        <taxon>Glomeraceae</taxon>
        <taxon>Funneliformis</taxon>
    </lineage>
</organism>
<name>A0A9W4WZZ8_9GLOM</name>
<accession>A0A9W4WZZ8</accession>
<evidence type="ECO:0000313" key="2">
    <source>
        <dbReference type="Proteomes" id="UP001153678"/>
    </source>
</evidence>
<proteinExistence type="predicted"/>
<sequence>MVEAKVGHSMNHRDKFGIRSRKGNRSIETYQLSQRDIAPRCIKPIGDILNELPEPEYNAFMKSLVEFHKSHGNNCKNIADCYGIIIAIIVSHNNSSLFGPFNNSGSFNASDDDNSFGSYGDSGLFSPYGNSNSFSASDN</sequence>
<evidence type="ECO:0000313" key="1">
    <source>
        <dbReference type="EMBL" id="CAI2176245.1"/>
    </source>
</evidence>
<reference evidence="1" key="1">
    <citation type="submission" date="2022-08" db="EMBL/GenBank/DDBJ databases">
        <authorList>
            <person name="Kallberg Y."/>
            <person name="Tangrot J."/>
            <person name="Rosling A."/>
        </authorList>
    </citation>
    <scope>NUCLEOTIDE SEQUENCE</scope>
    <source>
        <strain evidence="1">Wild A</strain>
    </source>
</reference>
<dbReference type="EMBL" id="CAMKVN010001479">
    <property type="protein sequence ID" value="CAI2176245.1"/>
    <property type="molecule type" value="Genomic_DNA"/>
</dbReference>
<dbReference type="AlphaFoldDB" id="A0A9W4WZZ8"/>
<comment type="caution">
    <text evidence="1">The sequence shown here is derived from an EMBL/GenBank/DDBJ whole genome shotgun (WGS) entry which is preliminary data.</text>
</comment>
<gene>
    <name evidence="1" type="ORF">FWILDA_LOCUS7492</name>
</gene>
<dbReference type="Proteomes" id="UP001153678">
    <property type="component" value="Unassembled WGS sequence"/>
</dbReference>
<protein>
    <submittedName>
        <fullName evidence="1">5221_t:CDS:1</fullName>
    </submittedName>
</protein>
<feature type="non-terminal residue" evidence="1">
    <location>
        <position position="139"/>
    </location>
</feature>